<dbReference type="GO" id="GO:0006355">
    <property type="term" value="P:regulation of DNA-templated transcription"/>
    <property type="evidence" value="ECO:0007669"/>
    <property type="project" value="InterPro"/>
</dbReference>
<dbReference type="InterPro" id="IPR040706">
    <property type="entry name" value="Zf-MYST"/>
</dbReference>
<evidence type="ECO:0000256" key="14">
    <source>
        <dbReference type="ARBA" id="ARBA00023315"/>
    </source>
</evidence>
<dbReference type="GO" id="GO:0046972">
    <property type="term" value="F:histone H4K16 acetyltransferase activity"/>
    <property type="evidence" value="ECO:0007669"/>
    <property type="project" value="TreeGrafter"/>
</dbReference>
<keyword evidence="12" id="KW-0234">DNA repair</keyword>
<dbReference type="EMBL" id="JALNTZ010000003">
    <property type="protein sequence ID" value="KAJ3657815.1"/>
    <property type="molecule type" value="Genomic_DNA"/>
</dbReference>
<dbReference type="PANTHER" id="PTHR10615:SF219">
    <property type="entry name" value="HISTONE ACETYLTRANSFERASE KAT5"/>
    <property type="match status" value="1"/>
</dbReference>
<keyword evidence="19" id="KW-1185">Reference proteome</keyword>
<keyword evidence="14" id="KW-0012">Acyltransferase</keyword>
<dbReference type="Pfam" id="PF11717">
    <property type="entry name" value="Tudor-knot"/>
    <property type="match status" value="1"/>
</dbReference>
<dbReference type="FunFam" id="3.30.60.60:FF:000001">
    <property type="entry name" value="Histone acetyltransferase"/>
    <property type="match status" value="1"/>
</dbReference>
<name>A0AA38MI59_9CUCU</name>
<dbReference type="PANTHER" id="PTHR10615">
    <property type="entry name" value="HISTONE ACETYLTRANSFERASE"/>
    <property type="match status" value="1"/>
</dbReference>
<feature type="compositionally biased region" description="Gly residues" evidence="16">
    <location>
        <begin position="99"/>
        <end position="109"/>
    </location>
</feature>
<keyword evidence="8" id="KW-0862">Zinc</keyword>
<evidence type="ECO:0000256" key="4">
    <source>
        <dbReference type="ARBA" id="ARBA00022679"/>
    </source>
</evidence>
<dbReference type="GO" id="GO:0008270">
    <property type="term" value="F:zinc ion binding"/>
    <property type="evidence" value="ECO:0007669"/>
    <property type="project" value="UniProtKB-KW"/>
</dbReference>
<evidence type="ECO:0000256" key="1">
    <source>
        <dbReference type="ARBA" id="ARBA00004123"/>
    </source>
</evidence>
<dbReference type="FunFam" id="3.40.630.30:FF:000002">
    <property type="entry name" value="Histone acetyltransferase"/>
    <property type="match status" value="1"/>
</dbReference>
<dbReference type="Pfam" id="PF01853">
    <property type="entry name" value="MOZ_SAS"/>
    <property type="match status" value="1"/>
</dbReference>
<feature type="region of interest" description="Disordered" evidence="16">
    <location>
        <begin position="79"/>
        <end position="120"/>
    </location>
</feature>
<comment type="caution">
    <text evidence="18">The sequence shown here is derived from an EMBL/GenBank/DDBJ whole genome shotgun (WGS) entry which is preliminary data.</text>
</comment>
<comment type="subcellular location">
    <subcellularLocation>
        <location evidence="1">Nucleus</location>
    </subcellularLocation>
</comment>
<dbReference type="Gene3D" id="3.30.60.60">
    <property type="entry name" value="N-acetyl transferase-like"/>
    <property type="match status" value="1"/>
</dbReference>
<dbReference type="SUPFAM" id="SSF54160">
    <property type="entry name" value="Chromo domain-like"/>
    <property type="match status" value="1"/>
</dbReference>
<dbReference type="Gene3D" id="2.30.30.140">
    <property type="match status" value="1"/>
</dbReference>
<dbReference type="CDD" id="cd04301">
    <property type="entry name" value="NAT_SF"/>
    <property type="match status" value="1"/>
</dbReference>
<evidence type="ECO:0000256" key="16">
    <source>
        <dbReference type="SAM" id="MobiDB-lite"/>
    </source>
</evidence>
<feature type="active site" description="Proton donor/acceptor" evidence="15">
    <location>
        <position position="355"/>
    </location>
</feature>
<keyword evidence="9" id="KW-0007">Acetylation</keyword>
<sequence length="397" mass="44863">MKVEMEEIDDSTICDSVSSLVEGCRLPVHMTGTSDWPLAEIISIKEVQGSKCYYVHYVDFNKRLDEWVTEESLDTRKVHFPRRDGGSNTGVSTPKKVHIGGGGGGGGPVGSVSRPSSPVAGSELVNGSAVLAAALQKRMNRKRKGPSLESEDSQDGPAQLPPGPRQSGSMVSHHDDIVTRMKNIDLIELGKHRIKPWYFAPYPQEMVNLSCIYICEFCLKYRKSRKCLERHLAKCNLRHPPGNEIYRKDTVSFFEIDGRKNKVYAQNLCLLAKLFLDHKTLYYDTDPFLFYVMTIFDSRGFHIVGYFSKEKESTEDYNVACILTMPPYQRKGYGKLLIEFSYELSKFEGKTGSPEKPLSDLGLLSYRSYWAQTILEILISMKPVGDNEKPQITIKYV</sequence>
<feature type="region of interest" description="Disordered" evidence="16">
    <location>
        <begin position="140"/>
        <end position="171"/>
    </location>
</feature>
<feature type="domain" description="MYST-type HAT" evidence="17">
    <location>
        <begin position="179"/>
        <end position="397"/>
    </location>
</feature>
<comment type="similarity">
    <text evidence="2">Belongs to the MYST (SAS/MOZ) family.</text>
</comment>
<dbReference type="Gene3D" id="3.40.630.30">
    <property type="match status" value="1"/>
</dbReference>
<evidence type="ECO:0000256" key="15">
    <source>
        <dbReference type="PIRSR" id="PIRSR602717-51"/>
    </source>
</evidence>
<evidence type="ECO:0000256" key="10">
    <source>
        <dbReference type="ARBA" id="ARBA00023015"/>
    </source>
</evidence>
<feature type="compositionally biased region" description="Low complexity" evidence="16">
    <location>
        <begin position="110"/>
        <end position="120"/>
    </location>
</feature>
<evidence type="ECO:0000256" key="2">
    <source>
        <dbReference type="ARBA" id="ARBA00010107"/>
    </source>
</evidence>
<keyword evidence="6" id="KW-0227">DNA damage</keyword>
<evidence type="ECO:0000256" key="3">
    <source>
        <dbReference type="ARBA" id="ARBA00013184"/>
    </source>
</evidence>
<dbReference type="InterPro" id="IPR002717">
    <property type="entry name" value="HAT_MYST-type"/>
</dbReference>
<dbReference type="FunFam" id="2.30.30.140:FF:000013">
    <property type="entry name" value="Histone acetyltransferase"/>
    <property type="match status" value="1"/>
</dbReference>
<keyword evidence="4" id="KW-0808">Transferase</keyword>
<evidence type="ECO:0000256" key="8">
    <source>
        <dbReference type="ARBA" id="ARBA00022833"/>
    </source>
</evidence>
<dbReference type="EC" id="2.3.1.48" evidence="3"/>
<dbReference type="Pfam" id="PF17772">
    <property type="entry name" value="zf-MYST"/>
    <property type="match status" value="1"/>
</dbReference>
<keyword evidence="10" id="KW-0805">Transcription regulation</keyword>
<reference evidence="18" key="1">
    <citation type="journal article" date="2023" name="G3 (Bethesda)">
        <title>Whole genome assemblies of Zophobas morio and Tenebrio molitor.</title>
        <authorList>
            <person name="Kaur S."/>
            <person name="Stinson S.A."/>
            <person name="diCenzo G.C."/>
        </authorList>
    </citation>
    <scope>NUCLEOTIDE SEQUENCE</scope>
    <source>
        <strain evidence="18">QUZm001</strain>
    </source>
</reference>
<evidence type="ECO:0000256" key="9">
    <source>
        <dbReference type="ARBA" id="ARBA00022990"/>
    </source>
</evidence>
<evidence type="ECO:0000256" key="13">
    <source>
        <dbReference type="ARBA" id="ARBA00023242"/>
    </source>
</evidence>
<dbReference type="InterPro" id="IPR036388">
    <property type="entry name" value="WH-like_DNA-bd_sf"/>
</dbReference>
<dbReference type="InterPro" id="IPR000953">
    <property type="entry name" value="Chromo/chromo_shadow_dom"/>
</dbReference>
<keyword evidence="5" id="KW-0479">Metal-binding</keyword>
<protein>
    <recommendedName>
        <fullName evidence="3">histone acetyltransferase</fullName>
        <ecNumber evidence="3">2.3.1.48</ecNumber>
    </recommendedName>
</protein>
<proteinExistence type="inferred from homology"/>
<accession>A0AA38MI59</accession>
<dbReference type="Proteomes" id="UP001168821">
    <property type="component" value="Unassembled WGS sequence"/>
</dbReference>
<dbReference type="InterPro" id="IPR016181">
    <property type="entry name" value="Acyl_CoA_acyltransferase"/>
</dbReference>
<dbReference type="InterPro" id="IPR025995">
    <property type="entry name" value="Tudor-knot"/>
</dbReference>
<dbReference type="PROSITE" id="PS51726">
    <property type="entry name" value="MYST_HAT"/>
    <property type="match status" value="1"/>
</dbReference>
<keyword evidence="7" id="KW-0863">Zinc-finger</keyword>
<dbReference type="GO" id="GO:0005634">
    <property type="term" value="C:nucleus"/>
    <property type="evidence" value="ECO:0007669"/>
    <property type="project" value="UniProtKB-SubCell"/>
</dbReference>
<evidence type="ECO:0000259" key="17">
    <source>
        <dbReference type="PROSITE" id="PS51726"/>
    </source>
</evidence>
<organism evidence="18 19">
    <name type="scientific">Zophobas morio</name>
    <dbReference type="NCBI Taxonomy" id="2755281"/>
    <lineage>
        <taxon>Eukaryota</taxon>
        <taxon>Metazoa</taxon>
        <taxon>Ecdysozoa</taxon>
        <taxon>Arthropoda</taxon>
        <taxon>Hexapoda</taxon>
        <taxon>Insecta</taxon>
        <taxon>Pterygota</taxon>
        <taxon>Neoptera</taxon>
        <taxon>Endopterygota</taxon>
        <taxon>Coleoptera</taxon>
        <taxon>Polyphaga</taxon>
        <taxon>Cucujiformia</taxon>
        <taxon>Tenebrionidae</taxon>
        <taxon>Zophobas</taxon>
    </lineage>
</organism>
<evidence type="ECO:0000256" key="11">
    <source>
        <dbReference type="ARBA" id="ARBA00023163"/>
    </source>
</evidence>
<evidence type="ECO:0000256" key="5">
    <source>
        <dbReference type="ARBA" id="ARBA00022723"/>
    </source>
</evidence>
<dbReference type="InterPro" id="IPR016197">
    <property type="entry name" value="Chromo-like_dom_sf"/>
</dbReference>
<gene>
    <name evidence="18" type="ORF">Zmor_009594</name>
</gene>
<evidence type="ECO:0000313" key="19">
    <source>
        <dbReference type="Proteomes" id="UP001168821"/>
    </source>
</evidence>
<evidence type="ECO:0000256" key="12">
    <source>
        <dbReference type="ARBA" id="ARBA00023204"/>
    </source>
</evidence>
<dbReference type="InterPro" id="IPR050603">
    <property type="entry name" value="MYST_HAT"/>
</dbReference>
<evidence type="ECO:0000256" key="7">
    <source>
        <dbReference type="ARBA" id="ARBA00022771"/>
    </source>
</evidence>
<dbReference type="Gene3D" id="1.10.10.10">
    <property type="entry name" value="Winged helix-like DNA-binding domain superfamily/Winged helix DNA-binding domain"/>
    <property type="match status" value="1"/>
</dbReference>
<evidence type="ECO:0000256" key="6">
    <source>
        <dbReference type="ARBA" id="ARBA00022763"/>
    </source>
</evidence>
<evidence type="ECO:0000313" key="18">
    <source>
        <dbReference type="EMBL" id="KAJ3657815.1"/>
    </source>
</evidence>
<dbReference type="GO" id="GO:0035267">
    <property type="term" value="C:NuA4 histone acetyltransferase complex"/>
    <property type="evidence" value="ECO:0007669"/>
    <property type="project" value="TreeGrafter"/>
</dbReference>
<dbReference type="AlphaFoldDB" id="A0AA38MI59"/>
<dbReference type="SMART" id="SM00298">
    <property type="entry name" value="CHROMO"/>
    <property type="match status" value="1"/>
</dbReference>
<dbReference type="SUPFAM" id="SSF55729">
    <property type="entry name" value="Acyl-CoA N-acyltransferases (Nat)"/>
    <property type="match status" value="1"/>
</dbReference>
<keyword evidence="13" id="KW-0539">Nucleus</keyword>
<dbReference type="GO" id="GO:0000724">
    <property type="term" value="P:double-strand break repair via homologous recombination"/>
    <property type="evidence" value="ECO:0007669"/>
    <property type="project" value="TreeGrafter"/>
</dbReference>
<keyword evidence="11" id="KW-0804">Transcription</keyword>